<proteinExistence type="predicted"/>
<keyword evidence="1" id="KW-0812">Transmembrane</keyword>
<evidence type="ECO:0000313" key="2">
    <source>
        <dbReference type="EMBL" id="JAP11797.1"/>
    </source>
</evidence>
<accession>A0A0V0GUN4</accession>
<protein>
    <submittedName>
        <fullName evidence="2">Putative ovule protein</fullName>
    </submittedName>
</protein>
<reference evidence="2" key="1">
    <citation type="submission" date="2015-12" db="EMBL/GenBank/DDBJ databases">
        <title>Gene expression during late stages of embryo sac development: a critical building block for successful pollen-pistil interactions.</title>
        <authorList>
            <person name="Liu Y."/>
            <person name="Joly V."/>
            <person name="Sabar M."/>
            <person name="Matton D.P."/>
        </authorList>
    </citation>
    <scope>NUCLEOTIDE SEQUENCE</scope>
</reference>
<feature type="transmembrane region" description="Helical" evidence="1">
    <location>
        <begin position="15"/>
        <end position="36"/>
    </location>
</feature>
<evidence type="ECO:0000256" key="1">
    <source>
        <dbReference type="SAM" id="Phobius"/>
    </source>
</evidence>
<name>A0A0V0GUN4_SOLCH</name>
<organism evidence="2">
    <name type="scientific">Solanum chacoense</name>
    <name type="common">Chaco potato</name>
    <dbReference type="NCBI Taxonomy" id="4108"/>
    <lineage>
        <taxon>Eukaryota</taxon>
        <taxon>Viridiplantae</taxon>
        <taxon>Streptophyta</taxon>
        <taxon>Embryophyta</taxon>
        <taxon>Tracheophyta</taxon>
        <taxon>Spermatophyta</taxon>
        <taxon>Magnoliopsida</taxon>
        <taxon>eudicotyledons</taxon>
        <taxon>Gunneridae</taxon>
        <taxon>Pentapetalae</taxon>
        <taxon>asterids</taxon>
        <taxon>lamiids</taxon>
        <taxon>Solanales</taxon>
        <taxon>Solanaceae</taxon>
        <taxon>Solanoideae</taxon>
        <taxon>Solaneae</taxon>
        <taxon>Solanum</taxon>
    </lineage>
</organism>
<keyword evidence="1" id="KW-1133">Transmembrane helix</keyword>
<dbReference type="AlphaFoldDB" id="A0A0V0GUN4"/>
<sequence length="66" mass="7533">MESCVAAILVYIRKWCLRCYCFTVSVCCLLLGSYVACTLRKCCCTCVGSFKSVLLFEDQTCIRQHF</sequence>
<dbReference type="EMBL" id="GEDG01030683">
    <property type="protein sequence ID" value="JAP11797.1"/>
    <property type="molecule type" value="Transcribed_RNA"/>
</dbReference>
<keyword evidence="1" id="KW-0472">Membrane</keyword>